<keyword evidence="2" id="KW-0732">Signal</keyword>
<dbReference type="RefSeq" id="WP_132127359.1">
    <property type="nucleotide sequence ID" value="NZ_CP042432.1"/>
</dbReference>
<dbReference type="EMBL" id="SMAD01000001">
    <property type="protein sequence ID" value="TCS89879.1"/>
    <property type="molecule type" value="Genomic_DNA"/>
</dbReference>
<reference evidence="3 4" key="1">
    <citation type="submission" date="2019-03" db="EMBL/GenBank/DDBJ databases">
        <title>Genomic Encyclopedia of Type Strains, Phase IV (KMG-IV): sequencing the most valuable type-strain genomes for metagenomic binning, comparative biology and taxonomic classification.</title>
        <authorList>
            <person name="Goeker M."/>
        </authorList>
    </citation>
    <scope>NUCLEOTIDE SEQUENCE [LARGE SCALE GENOMIC DNA]</scope>
    <source>
        <strain evidence="3 4">DSM 21100</strain>
    </source>
</reference>
<feature type="signal peptide" evidence="2">
    <location>
        <begin position="1"/>
        <end position="19"/>
    </location>
</feature>
<gene>
    <name evidence="3" type="ORF">EDD80_10176</name>
</gene>
<protein>
    <recommendedName>
        <fullName evidence="5">Alginate lyase</fullName>
    </recommendedName>
</protein>
<dbReference type="Proteomes" id="UP000295807">
    <property type="component" value="Unassembled WGS sequence"/>
</dbReference>
<evidence type="ECO:0000256" key="2">
    <source>
        <dbReference type="SAM" id="SignalP"/>
    </source>
</evidence>
<dbReference type="OrthoDB" id="9800869at2"/>
<accession>A0A4R3KVX4</accession>
<proteinExistence type="predicted"/>
<feature type="chain" id="PRO_5020690462" description="Alginate lyase" evidence="2">
    <location>
        <begin position="20"/>
        <end position="272"/>
    </location>
</feature>
<comment type="caution">
    <text evidence="3">The sequence shown here is derived from an EMBL/GenBank/DDBJ whole genome shotgun (WGS) entry which is preliminary data.</text>
</comment>
<evidence type="ECO:0000313" key="4">
    <source>
        <dbReference type="Proteomes" id="UP000295807"/>
    </source>
</evidence>
<evidence type="ECO:0000313" key="3">
    <source>
        <dbReference type="EMBL" id="TCS89879.1"/>
    </source>
</evidence>
<evidence type="ECO:0000256" key="1">
    <source>
        <dbReference type="SAM" id="MobiDB-lite"/>
    </source>
</evidence>
<organism evidence="3 4">
    <name type="scientific">Anseongella ginsenosidimutans</name>
    <dbReference type="NCBI Taxonomy" id="496056"/>
    <lineage>
        <taxon>Bacteria</taxon>
        <taxon>Pseudomonadati</taxon>
        <taxon>Bacteroidota</taxon>
        <taxon>Sphingobacteriia</taxon>
        <taxon>Sphingobacteriales</taxon>
        <taxon>Sphingobacteriaceae</taxon>
        <taxon>Anseongella</taxon>
    </lineage>
</organism>
<evidence type="ECO:0008006" key="5">
    <source>
        <dbReference type="Google" id="ProtNLM"/>
    </source>
</evidence>
<keyword evidence="4" id="KW-1185">Reference proteome</keyword>
<sequence>MKSILTALLVLATCSFSHAQLFDKIKKKAEEAAEKVVDDVINKEEDTEPAQAPETDVPENAPARAAVSGAFDFVPADSLLFHDDLLADKPGSMPRQWKSSGSGQVVSFPGIEGNWLLLKEFTTYKADTLLAMPEAFSLEFDILTRSDQARDLLQFSFGFASDNSVRDYIGDAYNSNAITQTTIHYWNKEIISSSSDTRIYNTTDHELENYANEIMHVSIRVRGENMAVYLDETKVLDTEMFDPGAKKYFYMSTGTELNNEAQIAVSNFMLKE</sequence>
<feature type="region of interest" description="Disordered" evidence="1">
    <location>
        <begin position="39"/>
        <end position="60"/>
    </location>
</feature>
<name>A0A4R3KVX4_9SPHI</name>
<dbReference type="AlphaFoldDB" id="A0A4R3KVX4"/>